<reference evidence="3 4" key="1">
    <citation type="submission" date="2020-05" db="EMBL/GenBank/DDBJ databases">
        <title>Aquincola sp. isolate from soil.</title>
        <authorList>
            <person name="Han J."/>
            <person name="Kim D.-U."/>
        </authorList>
    </citation>
    <scope>NUCLEOTIDE SEQUENCE [LARGE SCALE GENOMIC DNA]</scope>
    <source>
        <strain evidence="3 4">S2</strain>
    </source>
</reference>
<keyword evidence="1" id="KW-0732">Signal</keyword>
<keyword evidence="4" id="KW-1185">Reference proteome</keyword>
<dbReference type="EMBL" id="JABRWJ010000003">
    <property type="protein sequence ID" value="NRF67326.1"/>
    <property type="molecule type" value="Genomic_DNA"/>
</dbReference>
<organism evidence="3 4">
    <name type="scientific">Pseudaquabacterium terrae</name>
    <dbReference type="NCBI Taxonomy" id="2732868"/>
    <lineage>
        <taxon>Bacteria</taxon>
        <taxon>Pseudomonadati</taxon>
        <taxon>Pseudomonadota</taxon>
        <taxon>Betaproteobacteria</taxon>
        <taxon>Burkholderiales</taxon>
        <taxon>Sphaerotilaceae</taxon>
        <taxon>Pseudaquabacterium</taxon>
    </lineage>
</organism>
<dbReference type="InterPro" id="IPR025411">
    <property type="entry name" value="DUF4136"/>
</dbReference>
<evidence type="ECO:0000256" key="1">
    <source>
        <dbReference type="SAM" id="SignalP"/>
    </source>
</evidence>
<sequence>MPNHLTPSRRAAILGLLAAVLAATGCASKPDVRHDQDAAFDVKAYRTFAFYEPATLHYTTLLEQRLRQATREQLERAHYVYDERDPDLRVNYLLQVVDKQALRSTPSPRLGYRGWNGGNLETIDVREGTLAIDLVDARRNLLMWRAVAEGRIDDKAAQQPGPAIDAVVAELFTRLPAGAAAAR</sequence>
<feature type="domain" description="DUF4136" evidence="2">
    <location>
        <begin position="32"/>
        <end position="176"/>
    </location>
</feature>
<feature type="chain" id="PRO_5045500631" evidence="1">
    <location>
        <begin position="23"/>
        <end position="183"/>
    </location>
</feature>
<feature type="signal peptide" evidence="1">
    <location>
        <begin position="1"/>
        <end position="22"/>
    </location>
</feature>
<evidence type="ECO:0000259" key="2">
    <source>
        <dbReference type="Pfam" id="PF13590"/>
    </source>
</evidence>
<name>A0ABX2EFG1_9BURK</name>
<evidence type="ECO:0000313" key="4">
    <source>
        <dbReference type="Proteomes" id="UP000737171"/>
    </source>
</evidence>
<dbReference type="RefSeq" id="WP_173122447.1">
    <property type="nucleotide sequence ID" value="NZ_JABRWJ010000003.1"/>
</dbReference>
<protein>
    <submittedName>
        <fullName evidence="3">DUF4136 domain-containing protein</fullName>
    </submittedName>
</protein>
<dbReference type="Pfam" id="PF13590">
    <property type="entry name" value="DUF4136"/>
    <property type="match status" value="1"/>
</dbReference>
<proteinExistence type="predicted"/>
<gene>
    <name evidence="3" type="ORF">HLB44_10050</name>
</gene>
<accession>A0ABX2EFG1</accession>
<evidence type="ECO:0000313" key="3">
    <source>
        <dbReference type="EMBL" id="NRF67326.1"/>
    </source>
</evidence>
<comment type="caution">
    <text evidence="3">The sequence shown here is derived from an EMBL/GenBank/DDBJ whole genome shotgun (WGS) entry which is preliminary data.</text>
</comment>
<dbReference type="Proteomes" id="UP000737171">
    <property type="component" value="Unassembled WGS sequence"/>
</dbReference>
<dbReference type="Gene3D" id="3.30.160.670">
    <property type="match status" value="1"/>
</dbReference>